<dbReference type="Proteomes" id="UP001152178">
    <property type="component" value="Unassembled WGS sequence"/>
</dbReference>
<gene>
    <name evidence="3" type="ORF">OOJ09_27290</name>
</gene>
<name>A0ABT4R2A5_9HYPH</name>
<reference evidence="3" key="1">
    <citation type="submission" date="2022-11" db="EMBL/GenBank/DDBJ databases">
        <authorList>
            <person name="Coimbra C."/>
        </authorList>
    </citation>
    <scope>NUCLEOTIDE SEQUENCE</scope>
    <source>
        <strain evidence="3">Jales19</strain>
    </source>
</reference>
<comment type="caution">
    <text evidence="3">The sequence shown here is derived from an EMBL/GenBank/DDBJ whole genome shotgun (WGS) entry which is preliminary data.</text>
</comment>
<keyword evidence="2" id="KW-0732">Signal</keyword>
<evidence type="ECO:0008006" key="5">
    <source>
        <dbReference type="Google" id="ProtNLM"/>
    </source>
</evidence>
<protein>
    <recommendedName>
        <fullName evidence="5">Pentapeptide MXKDX repeat protein</fullName>
    </recommendedName>
</protein>
<dbReference type="EMBL" id="JAPFQA010000019">
    <property type="protein sequence ID" value="MCZ8547900.1"/>
    <property type="molecule type" value="Genomic_DNA"/>
</dbReference>
<evidence type="ECO:0000313" key="3">
    <source>
        <dbReference type="EMBL" id="MCZ8547900.1"/>
    </source>
</evidence>
<proteinExistence type="predicted"/>
<accession>A0ABT4R2A5</accession>
<evidence type="ECO:0000256" key="1">
    <source>
        <dbReference type="SAM" id="Coils"/>
    </source>
</evidence>
<feature type="signal peptide" evidence="2">
    <location>
        <begin position="1"/>
        <end position="21"/>
    </location>
</feature>
<keyword evidence="4" id="KW-1185">Reference proteome</keyword>
<evidence type="ECO:0000256" key="2">
    <source>
        <dbReference type="SAM" id="SignalP"/>
    </source>
</evidence>
<feature type="chain" id="PRO_5046232775" description="Pentapeptide MXKDX repeat protein" evidence="2">
    <location>
        <begin position="22"/>
        <end position="88"/>
    </location>
</feature>
<feature type="coiled-coil region" evidence="1">
    <location>
        <begin position="26"/>
        <end position="53"/>
    </location>
</feature>
<evidence type="ECO:0000313" key="4">
    <source>
        <dbReference type="Proteomes" id="UP001152178"/>
    </source>
</evidence>
<sequence length="88" mass="9636">MITKLFFVAAVFLAVAGAAQAQSMNADCTEDNMTKMQSQIDSMTSESQKAQKQMAMADMEKAKASMQTKDMKDCKAHMEKAMKAMMPG</sequence>
<dbReference type="RefSeq" id="WP_269908165.1">
    <property type="nucleotide sequence ID" value="NZ_JAPFQA010000019.1"/>
</dbReference>
<keyword evidence="1" id="KW-0175">Coiled coil</keyword>
<organism evidence="3 4">
    <name type="scientific">Mesorhizobium qingshengii</name>
    <dbReference type="NCBI Taxonomy" id="1165689"/>
    <lineage>
        <taxon>Bacteria</taxon>
        <taxon>Pseudomonadati</taxon>
        <taxon>Pseudomonadota</taxon>
        <taxon>Alphaproteobacteria</taxon>
        <taxon>Hyphomicrobiales</taxon>
        <taxon>Phyllobacteriaceae</taxon>
        <taxon>Mesorhizobium</taxon>
    </lineage>
</organism>